<dbReference type="PANTHER" id="PTHR30385">
    <property type="entry name" value="SIGMA FACTOR F FLAGELLAR"/>
    <property type="match status" value="1"/>
</dbReference>
<sequence>MTSPNNSEYARVDNLLQSARMGDATALGTLFGLYQNYIRLLAASQIRARLRVRASESDVVQETLLNATRGFSEFRGTTGGEFVTWLKAILTRRIQTLIQTHVDAQARDVRREVSLETVGKWLDQSSVRLENFLIASDRSPGSQLANHERSVRVANALAQLREDHREVLMLRSIEGLGFPEVAEQMERSHGAVRMLWLRAIEALRDILDVENER</sequence>
<gene>
    <name evidence="7" type="primary">rpoE_2</name>
    <name evidence="7" type="ORF">CA85_22620</name>
</gene>
<dbReference type="InterPro" id="IPR014326">
    <property type="entry name" value="RNA_pol_sigma-70_Plancto"/>
</dbReference>
<keyword evidence="2" id="KW-0731">Sigma factor</keyword>
<dbReference type="Proteomes" id="UP000318053">
    <property type="component" value="Unassembled WGS sequence"/>
</dbReference>
<keyword evidence="1" id="KW-0805">Transcription regulation</keyword>
<dbReference type="InterPro" id="IPR007627">
    <property type="entry name" value="RNA_pol_sigma70_r2"/>
</dbReference>
<keyword evidence="8" id="KW-1185">Reference proteome</keyword>
<dbReference type="InterPro" id="IPR013324">
    <property type="entry name" value="RNA_pol_sigma_r3/r4-like"/>
</dbReference>
<reference evidence="7 8" key="1">
    <citation type="submission" date="2019-02" db="EMBL/GenBank/DDBJ databases">
        <title>Deep-cultivation of Planctomycetes and their phenomic and genomic characterization uncovers novel biology.</title>
        <authorList>
            <person name="Wiegand S."/>
            <person name="Jogler M."/>
            <person name="Boedeker C."/>
            <person name="Pinto D."/>
            <person name="Vollmers J."/>
            <person name="Rivas-Marin E."/>
            <person name="Kohn T."/>
            <person name="Peeters S.H."/>
            <person name="Heuer A."/>
            <person name="Rast P."/>
            <person name="Oberbeckmann S."/>
            <person name="Bunk B."/>
            <person name="Jeske O."/>
            <person name="Meyerdierks A."/>
            <person name="Storesund J.E."/>
            <person name="Kallscheuer N."/>
            <person name="Luecker S."/>
            <person name="Lage O.M."/>
            <person name="Pohl T."/>
            <person name="Merkel B.J."/>
            <person name="Hornburger P."/>
            <person name="Mueller R.-W."/>
            <person name="Bruemmer F."/>
            <person name="Labrenz M."/>
            <person name="Spormann A.M."/>
            <person name="Op Den Camp H."/>
            <person name="Overmann J."/>
            <person name="Amann R."/>
            <person name="Jetten M.S.M."/>
            <person name="Mascher T."/>
            <person name="Medema M.H."/>
            <person name="Devos D.P."/>
            <person name="Kaster A.-K."/>
            <person name="Ovreas L."/>
            <person name="Rohde M."/>
            <person name="Galperin M.Y."/>
            <person name="Jogler C."/>
        </authorList>
    </citation>
    <scope>NUCLEOTIDE SEQUENCE [LARGE SCALE GENOMIC DNA]</scope>
    <source>
        <strain evidence="7 8">CA85</strain>
    </source>
</reference>
<proteinExistence type="predicted"/>
<evidence type="ECO:0000313" key="7">
    <source>
        <dbReference type="EMBL" id="TWT67412.1"/>
    </source>
</evidence>
<feature type="domain" description="RNA polymerase sigma-70 region 2" evidence="5">
    <location>
        <begin position="34"/>
        <end position="98"/>
    </location>
</feature>
<dbReference type="Pfam" id="PF08281">
    <property type="entry name" value="Sigma70_r4_2"/>
    <property type="match status" value="1"/>
</dbReference>
<evidence type="ECO:0000256" key="4">
    <source>
        <dbReference type="ARBA" id="ARBA00023163"/>
    </source>
</evidence>
<dbReference type="SUPFAM" id="SSF88659">
    <property type="entry name" value="Sigma3 and sigma4 domains of RNA polymerase sigma factors"/>
    <property type="match status" value="1"/>
</dbReference>
<dbReference type="InterPro" id="IPR036388">
    <property type="entry name" value="WH-like_DNA-bd_sf"/>
</dbReference>
<organism evidence="7 8">
    <name type="scientific">Allorhodopirellula solitaria</name>
    <dbReference type="NCBI Taxonomy" id="2527987"/>
    <lineage>
        <taxon>Bacteria</taxon>
        <taxon>Pseudomonadati</taxon>
        <taxon>Planctomycetota</taxon>
        <taxon>Planctomycetia</taxon>
        <taxon>Pirellulales</taxon>
        <taxon>Pirellulaceae</taxon>
        <taxon>Allorhodopirellula</taxon>
    </lineage>
</organism>
<dbReference type="CDD" id="cd06171">
    <property type="entry name" value="Sigma70_r4"/>
    <property type="match status" value="1"/>
</dbReference>
<dbReference type="InterPro" id="IPR014284">
    <property type="entry name" value="RNA_pol_sigma-70_dom"/>
</dbReference>
<evidence type="ECO:0000256" key="2">
    <source>
        <dbReference type="ARBA" id="ARBA00023082"/>
    </source>
</evidence>
<evidence type="ECO:0000259" key="6">
    <source>
        <dbReference type="Pfam" id="PF08281"/>
    </source>
</evidence>
<dbReference type="Pfam" id="PF04542">
    <property type="entry name" value="Sigma70_r2"/>
    <property type="match status" value="1"/>
</dbReference>
<protein>
    <submittedName>
        <fullName evidence="7">ECF RNA polymerase sigma-E factor</fullName>
    </submittedName>
</protein>
<name>A0A5C5Y1D5_9BACT</name>
<keyword evidence="4" id="KW-0804">Transcription</keyword>
<accession>A0A5C5Y1D5</accession>
<dbReference type="AlphaFoldDB" id="A0A5C5Y1D5"/>
<dbReference type="SUPFAM" id="SSF88946">
    <property type="entry name" value="Sigma2 domain of RNA polymerase sigma factors"/>
    <property type="match status" value="1"/>
</dbReference>
<keyword evidence="3" id="KW-0238">DNA-binding</keyword>
<dbReference type="EMBL" id="SJPK01000004">
    <property type="protein sequence ID" value="TWT67412.1"/>
    <property type="molecule type" value="Genomic_DNA"/>
</dbReference>
<dbReference type="Gene3D" id="1.10.10.10">
    <property type="entry name" value="Winged helix-like DNA-binding domain superfamily/Winged helix DNA-binding domain"/>
    <property type="match status" value="1"/>
</dbReference>
<dbReference type="OrthoDB" id="265297at2"/>
<dbReference type="RefSeq" id="WP_146391287.1">
    <property type="nucleotide sequence ID" value="NZ_SJPK01000004.1"/>
</dbReference>
<comment type="caution">
    <text evidence="7">The sequence shown here is derived from an EMBL/GenBank/DDBJ whole genome shotgun (WGS) entry which is preliminary data.</text>
</comment>
<dbReference type="PANTHER" id="PTHR30385:SF8">
    <property type="entry name" value="RNA POLYMERASE SIGMA-E FACTOR"/>
    <property type="match status" value="1"/>
</dbReference>
<dbReference type="GO" id="GO:0006352">
    <property type="term" value="P:DNA-templated transcription initiation"/>
    <property type="evidence" value="ECO:0007669"/>
    <property type="project" value="InterPro"/>
</dbReference>
<dbReference type="NCBIfam" id="TIGR02984">
    <property type="entry name" value="Sig-70_plancto1"/>
    <property type="match status" value="1"/>
</dbReference>
<dbReference type="InterPro" id="IPR013325">
    <property type="entry name" value="RNA_pol_sigma_r2"/>
</dbReference>
<evidence type="ECO:0000313" key="8">
    <source>
        <dbReference type="Proteomes" id="UP000318053"/>
    </source>
</evidence>
<dbReference type="Gene3D" id="1.10.1740.10">
    <property type="match status" value="1"/>
</dbReference>
<evidence type="ECO:0000256" key="1">
    <source>
        <dbReference type="ARBA" id="ARBA00023015"/>
    </source>
</evidence>
<feature type="domain" description="RNA polymerase sigma factor 70 region 4 type 2" evidence="6">
    <location>
        <begin position="152"/>
        <end position="203"/>
    </location>
</feature>
<dbReference type="NCBIfam" id="TIGR02937">
    <property type="entry name" value="sigma70-ECF"/>
    <property type="match status" value="1"/>
</dbReference>
<evidence type="ECO:0000256" key="3">
    <source>
        <dbReference type="ARBA" id="ARBA00023125"/>
    </source>
</evidence>
<dbReference type="GO" id="GO:0016987">
    <property type="term" value="F:sigma factor activity"/>
    <property type="evidence" value="ECO:0007669"/>
    <property type="project" value="UniProtKB-KW"/>
</dbReference>
<dbReference type="GO" id="GO:0003677">
    <property type="term" value="F:DNA binding"/>
    <property type="evidence" value="ECO:0007669"/>
    <property type="project" value="UniProtKB-KW"/>
</dbReference>
<dbReference type="InterPro" id="IPR013249">
    <property type="entry name" value="RNA_pol_sigma70_r4_t2"/>
</dbReference>
<evidence type="ECO:0000259" key="5">
    <source>
        <dbReference type="Pfam" id="PF04542"/>
    </source>
</evidence>